<dbReference type="Gene3D" id="3.30.70.240">
    <property type="match status" value="1"/>
</dbReference>
<dbReference type="Proteomes" id="UP000249396">
    <property type="component" value="Unassembled WGS sequence"/>
</dbReference>
<evidence type="ECO:0000313" key="1">
    <source>
        <dbReference type="EMBL" id="PZN75255.1"/>
    </source>
</evidence>
<name>A0A2W4QT71_9GAMM</name>
<organism evidence="1 2">
    <name type="scientific">Candidatus Methylumidiphilus alinenensis</name>
    <dbReference type="NCBI Taxonomy" id="2202197"/>
    <lineage>
        <taxon>Bacteria</taxon>
        <taxon>Pseudomonadati</taxon>
        <taxon>Pseudomonadota</taxon>
        <taxon>Gammaproteobacteria</taxon>
        <taxon>Methylococcales</taxon>
        <taxon>Candidatus Methylumidiphilus</taxon>
    </lineage>
</organism>
<comment type="caution">
    <text evidence="1">The sequence shown here is derived from an EMBL/GenBank/DDBJ whole genome shotgun (WGS) entry which is preliminary data.</text>
</comment>
<dbReference type="EMBL" id="QJPH01000394">
    <property type="protein sequence ID" value="PZN75255.1"/>
    <property type="molecule type" value="Genomic_DNA"/>
</dbReference>
<proteinExistence type="predicted"/>
<reference evidence="1 2" key="1">
    <citation type="journal article" date="2018" name="Aquat. Microb. Ecol.">
        <title>Gammaproteobacterial methanotrophs dominate.</title>
        <authorList>
            <person name="Rissanen A.J."/>
            <person name="Saarenheimo J."/>
            <person name="Tiirola M."/>
            <person name="Peura S."/>
            <person name="Aalto S.L."/>
            <person name="Karvinen A."/>
            <person name="Nykanen H."/>
        </authorList>
    </citation>
    <scope>NUCLEOTIDE SEQUENCE [LARGE SCALE GENOMIC DNA]</scope>
    <source>
        <strain evidence="1">AMbin10</strain>
    </source>
</reference>
<evidence type="ECO:0000313" key="2">
    <source>
        <dbReference type="Proteomes" id="UP000249396"/>
    </source>
</evidence>
<protein>
    <submittedName>
        <fullName evidence="1">Virulence factor</fullName>
    </submittedName>
</protein>
<accession>A0A2W4QT71</accession>
<gene>
    <name evidence="1" type="ORF">DM484_19205</name>
</gene>
<sequence length="156" mass="17947">MDRCLIVFDLDTKCLEKHYHNPSWQNAYADIRRVLSKHRFNNIQGTVYLSEVGIRQAHGTLALQEIAIRFSWFEKCVSNVQFYDLADDFNAQFIVDGIAQAREAFERRIANLRQQLLLAGLTPEKVDEIIGNQTFSLENTAQGDFPLAISQDLQQK</sequence>
<dbReference type="AlphaFoldDB" id="A0A2W4QT71"/>